<dbReference type="EMBL" id="JABAIA010000004">
    <property type="protein sequence ID" value="NLR68985.1"/>
    <property type="molecule type" value="Genomic_DNA"/>
</dbReference>
<feature type="binding site" evidence="1">
    <location>
        <position position="122"/>
    </location>
    <ligand>
        <name>Zn(2+)</name>
        <dbReference type="ChEBI" id="CHEBI:29105"/>
    </ligand>
</feature>
<reference evidence="2 3" key="1">
    <citation type="submission" date="2020-04" db="EMBL/GenBank/DDBJ databases">
        <authorList>
            <person name="Yin C."/>
        </authorList>
    </citation>
    <scope>NUCLEOTIDE SEQUENCE [LARGE SCALE GENOMIC DNA]</scope>
    <source>
        <strain evidence="2 3">Ae27</strain>
    </source>
</reference>
<feature type="binding site" evidence="1">
    <location>
        <position position="88"/>
    </location>
    <ligand>
        <name>Zn(2+)</name>
        <dbReference type="ChEBI" id="CHEBI:29105"/>
    </ligand>
</feature>
<dbReference type="GO" id="GO:0000976">
    <property type="term" value="F:transcription cis-regulatory region binding"/>
    <property type="evidence" value="ECO:0007669"/>
    <property type="project" value="TreeGrafter"/>
</dbReference>
<name>A0A847S6G5_9BACT</name>
<organism evidence="2 3">
    <name type="scientific">Chitinophaga varians</name>
    <dbReference type="NCBI Taxonomy" id="2202339"/>
    <lineage>
        <taxon>Bacteria</taxon>
        <taxon>Pseudomonadati</taxon>
        <taxon>Bacteroidota</taxon>
        <taxon>Chitinophagia</taxon>
        <taxon>Chitinophagales</taxon>
        <taxon>Chitinophagaceae</taxon>
        <taxon>Chitinophaga</taxon>
    </lineage>
</organism>
<keyword evidence="1" id="KW-0862">Zinc</keyword>
<gene>
    <name evidence="2" type="ORF">HGH92_32085</name>
</gene>
<comment type="caution">
    <text evidence="2">The sequence shown here is derived from an EMBL/GenBank/DDBJ whole genome shotgun (WGS) entry which is preliminary data.</text>
</comment>
<dbReference type="Pfam" id="PF01475">
    <property type="entry name" value="FUR"/>
    <property type="match status" value="1"/>
</dbReference>
<evidence type="ECO:0000313" key="3">
    <source>
        <dbReference type="Proteomes" id="UP000570474"/>
    </source>
</evidence>
<feature type="binding site" evidence="1">
    <location>
        <position position="91"/>
    </location>
    <ligand>
        <name>Zn(2+)</name>
        <dbReference type="ChEBI" id="CHEBI:29105"/>
    </ligand>
</feature>
<sequence>MKRRNTQAQTEILQVLKSTDRALSHEQLQAALEAKVDRATIYRVLNRFCEDGLVHKVMDDDGKQHFAYCAGCDKPNNKHNHNHFHFKCRKCGTVECLQNKVHIPLPEGYVITDFNGMILGYCKECAVNEEGL</sequence>
<comment type="cofactor">
    <cofactor evidence="1">
        <name>Zn(2+)</name>
        <dbReference type="ChEBI" id="CHEBI:29105"/>
    </cofactor>
    <text evidence="1">Binds 1 zinc ion per subunit.</text>
</comment>
<evidence type="ECO:0000313" key="2">
    <source>
        <dbReference type="EMBL" id="NLR68985.1"/>
    </source>
</evidence>
<accession>A0A847S6G5</accession>
<feature type="binding site" evidence="1">
    <location>
        <position position="125"/>
    </location>
    <ligand>
        <name>Zn(2+)</name>
        <dbReference type="ChEBI" id="CHEBI:29105"/>
    </ligand>
</feature>
<dbReference type="GO" id="GO:0045892">
    <property type="term" value="P:negative regulation of DNA-templated transcription"/>
    <property type="evidence" value="ECO:0007669"/>
    <property type="project" value="TreeGrafter"/>
</dbReference>
<dbReference type="AlphaFoldDB" id="A0A847S6G5"/>
<dbReference type="InterPro" id="IPR036388">
    <property type="entry name" value="WH-like_DNA-bd_sf"/>
</dbReference>
<keyword evidence="3" id="KW-1185">Reference proteome</keyword>
<dbReference type="SUPFAM" id="SSF46785">
    <property type="entry name" value="Winged helix' DNA-binding domain"/>
    <property type="match status" value="1"/>
</dbReference>
<proteinExistence type="predicted"/>
<dbReference type="GO" id="GO:1900376">
    <property type="term" value="P:regulation of secondary metabolite biosynthetic process"/>
    <property type="evidence" value="ECO:0007669"/>
    <property type="project" value="TreeGrafter"/>
</dbReference>
<dbReference type="RefSeq" id="WP_168874928.1">
    <property type="nucleotide sequence ID" value="NZ_JABAIA010000004.1"/>
</dbReference>
<dbReference type="PANTHER" id="PTHR33202:SF7">
    <property type="entry name" value="FERRIC UPTAKE REGULATION PROTEIN"/>
    <property type="match status" value="1"/>
</dbReference>
<dbReference type="Gene3D" id="1.10.10.10">
    <property type="entry name" value="Winged helix-like DNA-binding domain superfamily/Winged helix DNA-binding domain"/>
    <property type="match status" value="1"/>
</dbReference>
<dbReference type="GO" id="GO:0008270">
    <property type="term" value="F:zinc ion binding"/>
    <property type="evidence" value="ECO:0007669"/>
    <property type="project" value="TreeGrafter"/>
</dbReference>
<dbReference type="Proteomes" id="UP000570474">
    <property type="component" value="Unassembled WGS sequence"/>
</dbReference>
<dbReference type="PANTHER" id="PTHR33202">
    <property type="entry name" value="ZINC UPTAKE REGULATION PROTEIN"/>
    <property type="match status" value="1"/>
</dbReference>
<keyword evidence="1" id="KW-0479">Metal-binding</keyword>
<dbReference type="GO" id="GO:0003700">
    <property type="term" value="F:DNA-binding transcription factor activity"/>
    <property type="evidence" value="ECO:0007669"/>
    <property type="project" value="InterPro"/>
</dbReference>
<dbReference type="InterPro" id="IPR002481">
    <property type="entry name" value="FUR"/>
</dbReference>
<dbReference type="InterPro" id="IPR036390">
    <property type="entry name" value="WH_DNA-bd_sf"/>
</dbReference>
<protein>
    <submittedName>
        <fullName evidence="2">Transcriptional repressor</fullName>
    </submittedName>
</protein>
<evidence type="ECO:0000256" key="1">
    <source>
        <dbReference type="PIRSR" id="PIRSR602481-1"/>
    </source>
</evidence>